<evidence type="ECO:0000313" key="4">
    <source>
        <dbReference type="Proteomes" id="UP000823775"/>
    </source>
</evidence>
<keyword evidence="2" id="KW-0812">Transmembrane</keyword>
<keyword evidence="2" id="KW-1133">Transmembrane helix</keyword>
<reference evidence="3 4" key="1">
    <citation type="journal article" date="2021" name="BMC Genomics">
        <title>Datura genome reveals duplications of psychoactive alkaloid biosynthetic genes and high mutation rate following tissue culture.</title>
        <authorList>
            <person name="Rajewski A."/>
            <person name="Carter-House D."/>
            <person name="Stajich J."/>
            <person name="Litt A."/>
        </authorList>
    </citation>
    <scope>NUCLEOTIDE SEQUENCE [LARGE SCALE GENOMIC DNA]</scope>
    <source>
        <strain evidence="3">AR-01</strain>
    </source>
</reference>
<name>A0ABS8RZM9_DATST</name>
<protein>
    <submittedName>
        <fullName evidence="3">Uncharacterized protein</fullName>
    </submittedName>
</protein>
<evidence type="ECO:0000313" key="3">
    <source>
        <dbReference type="EMBL" id="MCD7452254.1"/>
    </source>
</evidence>
<feature type="region of interest" description="Disordered" evidence="1">
    <location>
        <begin position="1"/>
        <end position="37"/>
    </location>
</feature>
<comment type="caution">
    <text evidence="3">The sequence shown here is derived from an EMBL/GenBank/DDBJ whole genome shotgun (WGS) entry which is preliminary data.</text>
</comment>
<keyword evidence="2" id="KW-0472">Membrane</keyword>
<accession>A0ABS8RZM9</accession>
<sequence length="125" mass="14287">MHHVDRNEQRPSCTCPRGQHSWQSSLLSPEGMASSDQASFPPIWKQILHLHIFVSLSSVSSAEASEKMDQQNRKFICKEQLEMSIKLCYSALPISFFAKAVLFGFLALLVSLRRKEKSSYFDYLC</sequence>
<proteinExistence type="predicted"/>
<organism evidence="3 4">
    <name type="scientific">Datura stramonium</name>
    <name type="common">Jimsonweed</name>
    <name type="synonym">Common thornapple</name>
    <dbReference type="NCBI Taxonomy" id="4076"/>
    <lineage>
        <taxon>Eukaryota</taxon>
        <taxon>Viridiplantae</taxon>
        <taxon>Streptophyta</taxon>
        <taxon>Embryophyta</taxon>
        <taxon>Tracheophyta</taxon>
        <taxon>Spermatophyta</taxon>
        <taxon>Magnoliopsida</taxon>
        <taxon>eudicotyledons</taxon>
        <taxon>Gunneridae</taxon>
        <taxon>Pentapetalae</taxon>
        <taxon>asterids</taxon>
        <taxon>lamiids</taxon>
        <taxon>Solanales</taxon>
        <taxon>Solanaceae</taxon>
        <taxon>Solanoideae</taxon>
        <taxon>Datureae</taxon>
        <taxon>Datura</taxon>
    </lineage>
</organism>
<evidence type="ECO:0000256" key="1">
    <source>
        <dbReference type="SAM" id="MobiDB-lite"/>
    </source>
</evidence>
<feature type="non-terminal residue" evidence="3">
    <location>
        <position position="125"/>
    </location>
</feature>
<keyword evidence="4" id="KW-1185">Reference proteome</keyword>
<gene>
    <name evidence="3" type="ORF">HAX54_016020</name>
</gene>
<dbReference type="EMBL" id="JACEIK010000203">
    <property type="protein sequence ID" value="MCD7452254.1"/>
    <property type="molecule type" value="Genomic_DNA"/>
</dbReference>
<feature type="transmembrane region" description="Helical" evidence="2">
    <location>
        <begin position="91"/>
        <end position="112"/>
    </location>
</feature>
<evidence type="ECO:0000256" key="2">
    <source>
        <dbReference type="SAM" id="Phobius"/>
    </source>
</evidence>
<dbReference type="Proteomes" id="UP000823775">
    <property type="component" value="Unassembled WGS sequence"/>
</dbReference>